<evidence type="ECO:0000313" key="3">
    <source>
        <dbReference type="Proteomes" id="UP000641741"/>
    </source>
</evidence>
<comment type="caution">
    <text evidence="2">The sequence shown here is derived from an EMBL/GenBank/DDBJ whole genome shotgun (WGS) entry which is preliminary data.</text>
</comment>
<gene>
    <name evidence="2" type="ORF">H8S02_05650</name>
</gene>
<reference evidence="2 3" key="1">
    <citation type="submission" date="2020-08" db="EMBL/GenBank/DDBJ databases">
        <title>Genome public.</title>
        <authorList>
            <person name="Liu C."/>
            <person name="Sun Q."/>
        </authorList>
    </citation>
    <scope>NUCLEOTIDE SEQUENCE [LARGE SCALE GENOMIC DNA]</scope>
    <source>
        <strain evidence="2 3">M2</strain>
    </source>
</reference>
<evidence type="ECO:0000313" key="2">
    <source>
        <dbReference type="EMBL" id="MBC5695431.1"/>
    </source>
</evidence>
<evidence type="ECO:0000256" key="1">
    <source>
        <dbReference type="SAM" id="SignalP"/>
    </source>
</evidence>
<feature type="chain" id="PRO_5046934851" description="S-layer homology domain-containing protein" evidence="1">
    <location>
        <begin position="25"/>
        <end position="399"/>
    </location>
</feature>
<keyword evidence="3" id="KW-1185">Reference proteome</keyword>
<protein>
    <recommendedName>
        <fullName evidence="4">S-layer homology domain-containing protein</fullName>
    </recommendedName>
</protein>
<name>A0ABR7GMC9_9FIRM</name>
<dbReference type="RefSeq" id="WP_186969690.1">
    <property type="nucleotide sequence ID" value="NZ_JACOPK010000004.1"/>
</dbReference>
<sequence>MNKVLRSLFCGAALTGALTCASLAADFTPCADTLHSLGLFEGTGSGYALDRAPTRAEAAVMLVRLLGQEDAARELTYTAPFTDLAAWEQPYIQYLYDNGLTQGTSATSWSPENMCDARMYAAFLLRSLGYSDTAGDFSYSDAAETAAQLGVYDLAAVDTELFNRDDAAAASYTALAVSPKGEERTLLDRLTEQGAVDAAAAAPLKRLFANYESYRAMTAKTAAALTYKTVVQPTAVKRNGETVLTLRAEDTTTADTDNQSLLTSGTLTLSAANVADKTLLTAVSLENGLLSTSFGSKSDSEACSARDQMQRLTAFGRVPLAYVSSLSRSNDRWAIKLTSPLYDSLTDTAAFAMPNGGSMQVSNIQTEQTVSFGKIVSQTVSLDCTAGEYTVSVSAAFAG</sequence>
<evidence type="ECO:0008006" key="4">
    <source>
        <dbReference type="Google" id="ProtNLM"/>
    </source>
</evidence>
<keyword evidence="1" id="KW-0732">Signal</keyword>
<feature type="signal peptide" evidence="1">
    <location>
        <begin position="1"/>
        <end position="24"/>
    </location>
</feature>
<dbReference type="Proteomes" id="UP000641741">
    <property type="component" value="Unassembled WGS sequence"/>
</dbReference>
<dbReference type="EMBL" id="JACOPK010000004">
    <property type="protein sequence ID" value="MBC5695431.1"/>
    <property type="molecule type" value="Genomic_DNA"/>
</dbReference>
<proteinExistence type="predicted"/>
<accession>A0ABR7GMC9</accession>
<organism evidence="2 3">
    <name type="scientific">Agathobaculum hominis</name>
    <dbReference type="NCBI Taxonomy" id="2763014"/>
    <lineage>
        <taxon>Bacteria</taxon>
        <taxon>Bacillati</taxon>
        <taxon>Bacillota</taxon>
        <taxon>Clostridia</taxon>
        <taxon>Eubacteriales</taxon>
        <taxon>Butyricicoccaceae</taxon>
        <taxon>Agathobaculum</taxon>
    </lineage>
</organism>